<organism evidence="1 2">
    <name type="scientific">Hymenobacter lapidarius</name>
    <dbReference type="NCBI Taxonomy" id="1908237"/>
    <lineage>
        <taxon>Bacteria</taxon>
        <taxon>Pseudomonadati</taxon>
        <taxon>Bacteroidota</taxon>
        <taxon>Cytophagia</taxon>
        <taxon>Cytophagales</taxon>
        <taxon>Hymenobacteraceae</taxon>
        <taxon>Hymenobacter</taxon>
    </lineage>
</organism>
<gene>
    <name evidence="1" type="ORF">BEN47_19070</name>
</gene>
<dbReference type="AlphaFoldDB" id="A0A1G1SSP9"/>
<protein>
    <submittedName>
        <fullName evidence="1">Uncharacterized protein</fullName>
    </submittedName>
</protein>
<sequence length="246" mass="27579">MLLGGVSLLMACQEQPVQVPIPAKAFREGRKLTYQVAQVALGRQQAQLDTVVLTSFGPDLDMGVDTFRTAQFALLTRQTKLGYSYDAHAAPHNFSGVIEHDSLLWLHPPRQGAYAVLELSPFPYIQLPAKLGHRWTWDLTVGEQWGNPQWATWQGNIQMRSQYQVVGQQELRTPLGLLPCWRVRAHASSPVGNSSLDLWHHPAHGFVQLDYRTINGTHLIFKLVAESVEHPVKPFSLPNYQLSAAD</sequence>
<comment type="caution">
    <text evidence="1">The sequence shown here is derived from an EMBL/GenBank/DDBJ whole genome shotgun (WGS) entry which is preliminary data.</text>
</comment>
<dbReference type="Proteomes" id="UP000176294">
    <property type="component" value="Unassembled WGS sequence"/>
</dbReference>
<reference evidence="1 2" key="1">
    <citation type="submission" date="2016-08" db="EMBL/GenBank/DDBJ databases">
        <title>Hymenobacter coccineus sp. nov., Hymenobacter lapidarius sp. nov. and Hymenobacter glacialis sp. nov., isolated from Antarctic soil.</title>
        <authorList>
            <person name="Sedlacek I."/>
            <person name="Kralova S."/>
            <person name="Kyrova K."/>
            <person name="Maslanova I."/>
            <person name="Stankova E."/>
            <person name="Vrbovska V."/>
            <person name="Nemec M."/>
            <person name="Bartak M."/>
            <person name="Svec P."/>
            <person name="Busse H.-J."/>
            <person name="Pantucek R."/>
        </authorList>
    </citation>
    <scope>NUCLEOTIDE SEQUENCE [LARGE SCALE GENOMIC DNA]</scope>
    <source>
        <strain evidence="1 2">CCM 8643</strain>
    </source>
</reference>
<name>A0A1G1SSP9_9BACT</name>
<proteinExistence type="predicted"/>
<dbReference type="EMBL" id="MDZB01000159">
    <property type="protein sequence ID" value="OGX81635.1"/>
    <property type="molecule type" value="Genomic_DNA"/>
</dbReference>
<accession>A0A1G1SSP9</accession>
<evidence type="ECO:0000313" key="1">
    <source>
        <dbReference type="EMBL" id="OGX81635.1"/>
    </source>
</evidence>
<dbReference type="OrthoDB" id="980385at2"/>
<evidence type="ECO:0000313" key="2">
    <source>
        <dbReference type="Proteomes" id="UP000176294"/>
    </source>
</evidence>
<keyword evidence="2" id="KW-1185">Reference proteome</keyword>